<proteinExistence type="predicted"/>
<evidence type="ECO:0000313" key="2">
    <source>
        <dbReference type="Proteomes" id="UP000033423"/>
    </source>
</evidence>
<protein>
    <submittedName>
        <fullName evidence="1">Uncharacterized protein</fullName>
    </submittedName>
</protein>
<dbReference type="AlphaFoldDB" id="A0A0F3GRV8"/>
<name>A0A0F3GRV8_9BACT</name>
<gene>
    <name evidence="1" type="ORF">MBAV_003118</name>
</gene>
<organism evidence="1 2">
    <name type="scientific">Candidatus Magnetobacterium bavaricum</name>
    <dbReference type="NCBI Taxonomy" id="29290"/>
    <lineage>
        <taxon>Bacteria</taxon>
        <taxon>Pseudomonadati</taxon>
        <taxon>Nitrospirota</taxon>
        <taxon>Thermodesulfovibrionia</taxon>
        <taxon>Thermodesulfovibrionales</taxon>
        <taxon>Candidatus Magnetobacteriaceae</taxon>
        <taxon>Candidatus Magnetobacterium</taxon>
    </lineage>
</organism>
<sequence length="184" mass="21074">MISNEETIKIEGGYNTKIITALDTTEDDLAYEQYKHFSDDYKAVGVCRTAWANDKEIEPCGCIPNFHGSMPTKTHYITNLLYTDMLLADEGDFYCYSVTFRDLFVLVDNVCGTEVASEVKTYVKGMVVYMDVDEYLNTLIPCNIVHGIVYFISRLLCEEPPTERAIIYLHKTKSFYPDLYSDIT</sequence>
<reference evidence="1 2" key="1">
    <citation type="submission" date="2015-02" db="EMBL/GenBank/DDBJ databases">
        <title>Single-cell genomics of uncultivated deep-branching MTB reveals a conserved set of magnetosome genes.</title>
        <authorList>
            <person name="Kolinko S."/>
            <person name="Richter M."/>
            <person name="Glockner F.O."/>
            <person name="Brachmann A."/>
            <person name="Schuler D."/>
        </authorList>
    </citation>
    <scope>NUCLEOTIDE SEQUENCE [LARGE SCALE GENOMIC DNA]</scope>
    <source>
        <strain evidence="1">TM-1</strain>
    </source>
</reference>
<keyword evidence="2" id="KW-1185">Reference proteome</keyword>
<dbReference type="Proteomes" id="UP000033423">
    <property type="component" value="Unassembled WGS sequence"/>
</dbReference>
<evidence type="ECO:0000313" key="1">
    <source>
        <dbReference type="EMBL" id="KJU84695.1"/>
    </source>
</evidence>
<comment type="caution">
    <text evidence="1">The sequence shown here is derived from an EMBL/GenBank/DDBJ whole genome shotgun (WGS) entry which is preliminary data.</text>
</comment>
<dbReference type="EMBL" id="LACI01001335">
    <property type="protein sequence ID" value="KJU84695.1"/>
    <property type="molecule type" value="Genomic_DNA"/>
</dbReference>
<accession>A0A0F3GRV8</accession>